<dbReference type="KEGG" id="aprc:113856311"/>
<dbReference type="GO" id="GO:0007165">
    <property type="term" value="P:signal transduction"/>
    <property type="evidence" value="ECO:0007669"/>
    <property type="project" value="InterPro"/>
</dbReference>
<dbReference type="Gene3D" id="3.40.50.10140">
    <property type="entry name" value="Toll/interleukin-1 receptor homology (TIR) domain"/>
    <property type="match status" value="1"/>
</dbReference>
<sequence>MILDHIMAQSTLHCSSSFTYDVFLNFRGVDTRNNFTGNLYNSLCQKGIQTFIDDEGLNKGEEITPSLLQAIEESRIFISIFSENYASSTYCLDELVKILACSKAQGHSFMPIFYDVNPSEVRHQTGSYADAMAEHEERFQDQKDKVQKWREALSQAANISGWHFALGSQQPEYKFIANIIEKVSKIINPTPLYVAENLVGVDTPLLEVTSLLELGSDDRVNMVGIYGIGGVGKSTIARAVYNKIADQFEGVCFLGDLRKKAINHDLAQLQEILLSDILEEEDIKVRDVNRGISMIKRRLHRKKVLLILDDVDKLRQLQVLVGGLDWFGLGSKIIITTRDKHLLNTHGIVKSYEVKQLNDEKALELFSWHAFKRNKIDPSYADMSKRAISYFHGLPLALEVIGSHLFGKSLAIWKSALDKYERILHKDICEVLEVSYKDLEEDEKEIFLDIACFFNSCKISYVKEILHIRGFHVENGIQVLIDKSLMKIDCNHCIVMHDLIQDMGREIVRRESTSEPGKRSRLWFYEDVVHVLEENTGTDTIEVIVVDLYKVKEVHWNGMGFKMMKSLRILIMGNVHFSKEPQNLPFENARMEWIYVSFFTI</sequence>
<dbReference type="InterPro" id="IPR042197">
    <property type="entry name" value="Apaf_helical"/>
</dbReference>
<dbReference type="InterPro" id="IPR027417">
    <property type="entry name" value="P-loop_NTPase"/>
</dbReference>
<keyword evidence="6" id="KW-1185">Reference proteome</keyword>
<dbReference type="GeneID" id="113856311"/>
<dbReference type="InterPro" id="IPR058192">
    <property type="entry name" value="WHD_ROQ1-like"/>
</dbReference>
<dbReference type="AlphaFoldDB" id="A0A8B8KJA4"/>
<evidence type="ECO:0000313" key="6">
    <source>
        <dbReference type="Proteomes" id="UP000694853"/>
    </source>
</evidence>
<evidence type="ECO:0000256" key="1">
    <source>
        <dbReference type="ARBA" id="ARBA00022614"/>
    </source>
</evidence>
<reference evidence="7" key="2">
    <citation type="submission" date="2025-08" db="UniProtKB">
        <authorList>
            <consortium name="RefSeq"/>
        </authorList>
    </citation>
    <scope>IDENTIFICATION</scope>
    <source>
        <tissue evidence="7">Young leaves</tissue>
    </source>
</reference>
<protein>
    <submittedName>
        <fullName evidence="7">TMV resistance protein N-like isoform X1</fullName>
    </submittedName>
</protein>
<dbReference type="InterPro" id="IPR035897">
    <property type="entry name" value="Toll_tir_struct_dom_sf"/>
</dbReference>
<dbReference type="InterPro" id="IPR044974">
    <property type="entry name" value="Disease_R_plants"/>
</dbReference>
<dbReference type="Pfam" id="PF01582">
    <property type="entry name" value="TIR"/>
    <property type="match status" value="1"/>
</dbReference>
<dbReference type="OrthoDB" id="1357022at2759"/>
<dbReference type="Pfam" id="PF00931">
    <property type="entry name" value="NB-ARC"/>
    <property type="match status" value="1"/>
</dbReference>
<dbReference type="SMART" id="SM00255">
    <property type="entry name" value="TIR"/>
    <property type="match status" value="1"/>
</dbReference>
<dbReference type="FunFam" id="3.40.50.10140:FF:000007">
    <property type="entry name" value="Disease resistance protein (TIR-NBS-LRR class)"/>
    <property type="match status" value="1"/>
</dbReference>
<name>A0A8B8KJA4_ABRPR</name>
<keyword evidence="1" id="KW-0433">Leucine-rich repeat</keyword>
<dbReference type="InterPro" id="IPR002182">
    <property type="entry name" value="NB-ARC"/>
</dbReference>
<evidence type="ECO:0000256" key="2">
    <source>
        <dbReference type="ARBA" id="ARBA00022737"/>
    </source>
</evidence>
<dbReference type="InterPro" id="IPR036390">
    <property type="entry name" value="WH_DNA-bd_sf"/>
</dbReference>
<evidence type="ECO:0000259" key="5">
    <source>
        <dbReference type="PROSITE" id="PS50104"/>
    </source>
</evidence>
<dbReference type="PANTHER" id="PTHR11017">
    <property type="entry name" value="LEUCINE-RICH REPEAT-CONTAINING PROTEIN"/>
    <property type="match status" value="1"/>
</dbReference>
<dbReference type="SUPFAM" id="SSF52200">
    <property type="entry name" value="Toll/Interleukin receptor TIR domain"/>
    <property type="match status" value="1"/>
</dbReference>
<accession>A0A8B8KJA4</accession>
<dbReference type="SUPFAM" id="SSF52540">
    <property type="entry name" value="P-loop containing nucleoside triphosphate hydrolases"/>
    <property type="match status" value="1"/>
</dbReference>
<keyword evidence="3" id="KW-0611">Plant defense</keyword>
<dbReference type="Pfam" id="PF23282">
    <property type="entry name" value="WHD_ROQ1"/>
    <property type="match status" value="1"/>
</dbReference>
<keyword evidence="2" id="KW-0677">Repeat</keyword>
<dbReference type="SMART" id="SM00382">
    <property type="entry name" value="AAA"/>
    <property type="match status" value="1"/>
</dbReference>
<evidence type="ECO:0000313" key="7">
    <source>
        <dbReference type="RefSeq" id="XP_027343890.1"/>
    </source>
</evidence>
<dbReference type="PRINTS" id="PR00364">
    <property type="entry name" value="DISEASERSIST"/>
</dbReference>
<proteinExistence type="predicted"/>
<reference evidence="6" key="1">
    <citation type="journal article" date="2019" name="Toxins">
        <title>Detection of Abrin-Like and Prepropulchellin-Like Toxin Genes and Transcripts Using Whole Genome Sequencing and Full-Length Transcript Sequencing of Abrus precatorius.</title>
        <authorList>
            <person name="Hovde B.T."/>
            <person name="Daligault H.E."/>
            <person name="Hanschen E.R."/>
            <person name="Kunde Y.A."/>
            <person name="Johnson M.B."/>
            <person name="Starkenburg S.R."/>
            <person name="Johnson S.L."/>
        </authorList>
    </citation>
    <scope>NUCLEOTIDE SEQUENCE [LARGE SCALE GENOMIC DNA]</scope>
</reference>
<dbReference type="Gene3D" id="1.10.8.430">
    <property type="entry name" value="Helical domain of apoptotic protease-activating factors"/>
    <property type="match status" value="1"/>
</dbReference>
<evidence type="ECO:0000256" key="3">
    <source>
        <dbReference type="ARBA" id="ARBA00022821"/>
    </source>
</evidence>
<dbReference type="GO" id="GO:0043531">
    <property type="term" value="F:ADP binding"/>
    <property type="evidence" value="ECO:0007669"/>
    <property type="project" value="InterPro"/>
</dbReference>
<dbReference type="PANTHER" id="PTHR11017:SF455">
    <property type="entry name" value="NB-ARC DOMAIN PROTEIN"/>
    <property type="match status" value="1"/>
</dbReference>
<dbReference type="Proteomes" id="UP000694853">
    <property type="component" value="Unplaced"/>
</dbReference>
<feature type="domain" description="TIR" evidence="5">
    <location>
        <begin position="18"/>
        <end position="183"/>
    </location>
</feature>
<evidence type="ECO:0000256" key="4">
    <source>
        <dbReference type="ARBA" id="ARBA00023027"/>
    </source>
</evidence>
<dbReference type="PROSITE" id="PS50104">
    <property type="entry name" value="TIR"/>
    <property type="match status" value="1"/>
</dbReference>
<dbReference type="GO" id="GO:0006952">
    <property type="term" value="P:defense response"/>
    <property type="evidence" value="ECO:0007669"/>
    <property type="project" value="UniProtKB-KW"/>
</dbReference>
<dbReference type="Gene3D" id="3.40.50.300">
    <property type="entry name" value="P-loop containing nucleotide triphosphate hydrolases"/>
    <property type="match status" value="1"/>
</dbReference>
<dbReference type="InterPro" id="IPR000157">
    <property type="entry name" value="TIR_dom"/>
</dbReference>
<keyword evidence="4" id="KW-0520">NAD</keyword>
<dbReference type="SUPFAM" id="SSF46785">
    <property type="entry name" value="Winged helix' DNA-binding domain"/>
    <property type="match status" value="1"/>
</dbReference>
<gene>
    <name evidence="7" type="primary">LOC113856311</name>
</gene>
<dbReference type="InterPro" id="IPR003593">
    <property type="entry name" value="AAA+_ATPase"/>
</dbReference>
<dbReference type="RefSeq" id="XP_027343890.1">
    <property type="nucleotide sequence ID" value="XM_027488089.1"/>
</dbReference>
<organism evidence="6 7">
    <name type="scientific">Abrus precatorius</name>
    <name type="common">Indian licorice</name>
    <name type="synonym">Glycine abrus</name>
    <dbReference type="NCBI Taxonomy" id="3816"/>
    <lineage>
        <taxon>Eukaryota</taxon>
        <taxon>Viridiplantae</taxon>
        <taxon>Streptophyta</taxon>
        <taxon>Embryophyta</taxon>
        <taxon>Tracheophyta</taxon>
        <taxon>Spermatophyta</taxon>
        <taxon>Magnoliopsida</taxon>
        <taxon>eudicotyledons</taxon>
        <taxon>Gunneridae</taxon>
        <taxon>Pentapetalae</taxon>
        <taxon>rosids</taxon>
        <taxon>fabids</taxon>
        <taxon>Fabales</taxon>
        <taxon>Fabaceae</taxon>
        <taxon>Papilionoideae</taxon>
        <taxon>50 kb inversion clade</taxon>
        <taxon>NPAAA clade</taxon>
        <taxon>indigoferoid/millettioid clade</taxon>
        <taxon>Abreae</taxon>
        <taxon>Abrus</taxon>
    </lineage>
</organism>